<evidence type="ECO:0000313" key="6">
    <source>
        <dbReference type="EMBL" id="SMB78420.1"/>
    </source>
</evidence>
<dbReference type="FunFam" id="1.10.3210.10:FF:000018">
    <property type="entry name" value="Two-component system response regulator"/>
    <property type="match status" value="1"/>
</dbReference>
<reference evidence="6 7" key="1">
    <citation type="submission" date="2017-04" db="EMBL/GenBank/DDBJ databases">
        <authorList>
            <person name="Afonso C.L."/>
            <person name="Miller P.J."/>
            <person name="Scott M.A."/>
            <person name="Spackman E."/>
            <person name="Goraichik I."/>
            <person name="Dimitrov K.M."/>
            <person name="Suarez D.L."/>
            <person name="Swayne D.E."/>
        </authorList>
    </citation>
    <scope>NUCLEOTIDE SEQUENCE [LARGE SCALE GENOMIC DNA]</scope>
    <source>
        <strain evidence="6 7">KR-140</strain>
    </source>
</reference>
<dbReference type="Gene3D" id="1.10.3210.10">
    <property type="entry name" value="Hypothetical protein af1432"/>
    <property type="match status" value="1"/>
</dbReference>
<evidence type="ECO:0000256" key="2">
    <source>
        <dbReference type="PROSITE-ProRule" id="PRU00169"/>
    </source>
</evidence>
<evidence type="ECO:0000259" key="4">
    <source>
        <dbReference type="PROSITE" id="PS51831"/>
    </source>
</evidence>
<dbReference type="Pfam" id="PF13487">
    <property type="entry name" value="HD_5"/>
    <property type="match status" value="1"/>
</dbReference>
<dbReference type="InterPro" id="IPR006674">
    <property type="entry name" value="HD_domain"/>
</dbReference>
<dbReference type="AlphaFoldDB" id="A0A1W1UBK4"/>
<dbReference type="GO" id="GO:0004112">
    <property type="term" value="F:cyclic-nucleotide phosphodiesterase activity"/>
    <property type="evidence" value="ECO:0007669"/>
    <property type="project" value="UniProtKB-ARBA"/>
</dbReference>
<dbReference type="SUPFAM" id="SSF52172">
    <property type="entry name" value="CheY-like"/>
    <property type="match status" value="1"/>
</dbReference>
<dbReference type="PROSITE" id="PS51831">
    <property type="entry name" value="HD"/>
    <property type="match status" value="1"/>
</dbReference>
<sequence>MKPPQVTTARILIVDDQEANTTLLREMLEEEGYSGMHVINDARLAVGAAQSFAPDLVLLDLMMPYMDGFQVMDQLLEALPSTVFLPVLVLTADATSATKRRALASGATDFITKPFDVEEVLLRVRNLLQMRFFSNALKQQNDLLEVRVAERTRELLETQAEVLSRLATAAEYRDDDTGEHTWRVAAVAASLARELGWADSQVELLQQAARLHDVGKVGIPDAILLKPGRLTQEEFTVMKSHAAIGGRIMSNGSSPMLQLAQEIACSHHERWDGSGYPNGLAGEAIPVSGRIVAVADVYDALTNERPYKQAWSHGDALAEIQNQAGRQFDPQVVELFLRIMARPEGSI</sequence>
<feature type="domain" description="Response regulatory" evidence="3">
    <location>
        <begin position="10"/>
        <end position="128"/>
    </location>
</feature>
<dbReference type="OrthoDB" id="71223at2"/>
<dbReference type="PROSITE" id="PS50110">
    <property type="entry name" value="RESPONSE_REGULATORY"/>
    <property type="match status" value="1"/>
</dbReference>
<dbReference type="SUPFAM" id="SSF109604">
    <property type="entry name" value="HD-domain/PDEase-like"/>
    <property type="match status" value="1"/>
</dbReference>
<dbReference type="SMART" id="SM00448">
    <property type="entry name" value="REC"/>
    <property type="match status" value="1"/>
</dbReference>
<dbReference type="CDD" id="cd00077">
    <property type="entry name" value="HDc"/>
    <property type="match status" value="1"/>
</dbReference>
<dbReference type="RefSeq" id="WP_084045223.1">
    <property type="nucleotide sequence ID" value="NZ_FWWU01000002.1"/>
</dbReference>
<dbReference type="EMBL" id="FWWU01000002">
    <property type="protein sequence ID" value="SMB78420.1"/>
    <property type="molecule type" value="Genomic_DNA"/>
</dbReference>
<protein>
    <submittedName>
        <fullName evidence="6">Response regulator receiver modulated metal dependent phosphohydrolase</fullName>
    </submittedName>
</protein>
<dbReference type="SMART" id="SM00471">
    <property type="entry name" value="HDc"/>
    <property type="match status" value="1"/>
</dbReference>
<dbReference type="InterPro" id="IPR003607">
    <property type="entry name" value="HD/PDEase_dom"/>
</dbReference>
<dbReference type="InterPro" id="IPR001789">
    <property type="entry name" value="Sig_transdc_resp-reg_receiver"/>
</dbReference>
<gene>
    <name evidence="6" type="ORF">SAMN00790413_06653</name>
</gene>
<dbReference type="PANTHER" id="PTHR45228">
    <property type="entry name" value="CYCLIC DI-GMP PHOSPHODIESTERASE TM_0186-RELATED"/>
    <property type="match status" value="1"/>
</dbReference>
<dbReference type="PROSITE" id="PS51832">
    <property type="entry name" value="HD_GYP"/>
    <property type="match status" value="1"/>
</dbReference>
<organism evidence="6 7">
    <name type="scientific">Deinococcus hopiensis KR-140</name>
    <dbReference type="NCBI Taxonomy" id="695939"/>
    <lineage>
        <taxon>Bacteria</taxon>
        <taxon>Thermotogati</taxon>
        <taxon>Deinococcota</taxon>
        <taxon>Deinococci</taxon>
        <taxon>Deinococcales</taxon>
        <taxon>Deinococcaceae</taxon>
        <taxon>Deinococcus</taxon>
    </lineage>
</organism>
<evidence type="ECO:0000259" key="3">
    <source>
        <dbReference type="PROSITE" id="PS50110"/>
    </source>
</evidence>
<dbReference type="Gene3D" id="3.40.50.2300">
    <property type="match status" value="1"/>
</dbReference>
<name>A0A1W1UBK4_9DEIO</name>
<keyword evidence="1 6" id="KW-0378">Hydrolase</keyword>
<dbReference type="Proteomes" id="UP000192582">
    <property type="component" value="Unassembled WGS sequence"/>
</dbReference>
<dbReference type="GO" id="GO:0009214">
    <property type="term" value="P:cyclic nucleotide catabolic process"/>
    <property type="evidence" value="ECO:0007669"/>
    <property type="project" value="UniProtKB-ARBA"/>
</dbReference>
<keyword evidence="2" id="KW-0597">Phosphoprotein</keyword>
<dbReference type="CDD" id="cd17551">
    <property type="entry name" value="REC_RpfG-like"/>
    <property type="match status" value="1"/>
</dbReference>
<dbReference type="Pfam" id="PF00072">
    <property type="entry name" value="Response_reg"/>
    <property type="match status" value="1"/>
</dbReference>
<feature type="domain" description="HD-GYP" evidence="5">
    <location>
        <begin position="155"/>
        <end position="347"/>
    </location>
</feature>
<dbReference type="InterPro" id="IPR037522">
    <property type="entry name" value="HD_GYP_dom"/>
</dbReference>
<dbReference type="InterPro" id="IPR052020">
    <property type="entry name" value="Cyclic_di-GMP/3'3'-cGAMP_PDE"/>
</dbReference>
<evidence type="ECO:0000259" key="5">
    <source>
        <dbReference type="PROSITE" id="PS51832"/>
    </source>
</evidence>
<dbReference type="STRING" id="695939.SAMN00790413_06653"/>
<evidence type="ECO:0000256" key="1">
    <source>
        <dbReference type="ARBA" id="ARBA00022801"/>
    </source>
</evidence>
<proteinExistence type="predicted"/>
<evidence type="ECO:0000313" key="7">
    <source>
        <dbReference type="Proteomes" id="UP000192582"/>
    </source>
</evidence>
<dbReference type="PANTHER" id="PTHR45228:SF1">
    <property type="entry name" value="CYCLIC DI-GMP PHOSPHODIESTERASE TM_0186"/>
    <property type="match status" value="1"/>
</dbReference>
<dbReference type="InterPro" id="IPR011006">
    <property type="entry name" value="CheY-like_superfamily"/>
</dbReference>
<feature type="domain" description="HD" evidence="4">
    <location>
        <begin position="177"/>
        <end position="301"/>
    </location>
</feature>
<keyword evidence="7" id="KW-1185">Reference proteome</keyword>
<dbReference type="GO" id="GO:0000160">
    <property type="term" value="P:phosphorelay signal transduction system"/>
    <property type="evidence" value="ECO:0007669"/>
    <property type="project" value="InterPro"/>
</dbReference>
<accession>A0A1W1UBK4</accession>
<feature type="modified residue" description="4-aspartylphosphate" evidence="2">
    <location>
        <position position="60"/>
    </location>
</feature>